<feature type="region of interest" description="Disordered" evidence="1">
    <location>
        <begin position="114"/>
        <end position="139"/>
    </location>
</feature>
<dbReference type="PANTHER" id="PTHR31286:SF179">
    <property type="entry name" value="RNASE H TYPE-1 DOMAIN-CONTAINING PROTEIN"/>
    <property type="match status" value="1"/>
</dbReference>
<evidence type="ECO:0000313" key="2">
    <source>
        <dbReference type="RefSeq" id="XP_016515100.1"/>
    </source>
</evidence>
<protein>
    <recommendedName>
        <fullName evidence="3">DUF4283 domain-containing protein</fullName>
    </recommendedName>
</protein>
<organism evidence="2">
    <name type="scientific">Nicotiana tabacum</name>
    <name type="common">Common tobacco</name>
    <dbReference type="NCBI Taxonomy" id="4097"/>
    <lineage>
        <taxon>Eukaryota</taxon>
        <taxon>Viridiplantae</taxon>
        <taxon>Streptophyta</taxon>
        <taxon>Embryophyta</taxon>
        <taxon>Tracheophyta</taxon>
        <taxon>Spermatophyta</taxon>
        <taxon>Magnoliopsida</taxon>
        <taxon>eudicotyledons</taxon>
        <taxon>Gunneridae</taxon>
        <taxon>Pentapetalae</taxon>
        <taxon>asterids</taxon>
        <taxon>lamiids</taxon>
        <taxon>Solanales</taxon>
        <taxon>Solanaceae</taxon>
        <taxon>Nicotianoideae</taxon>
        <taxon>Nicotianeae</taxon>
        <taxon>Nicotiana</taxon>
    </lineage>
</organism>
<dbReference type="InterPro" id="IPR040256">
    <property type="entry name" value="At4g02000-like"/>
</dbReference>
<dbReference type="AlphaFoldDB" id="A0A1S4DNW9"/>
<reference evidence="2" key="1">
    <citation type="submission" date="2025-08" db="UniProtKB">
        <authorList>
            <consortium name="RefSeq"/>
        </authorList>
    </citation>
    <scope>IDENTIFICATION</scope>
</reference>
<dbReference type="OrthoDB" id="1302764at2759"/>
<dbReference type="KEGG" id="nta:107831823"/>
<dbReference type="PaxDb" id="4097-A0A1S4DNW9"/>
<dbReference type="PANTHER" id="PTHR31286">
    <property type="entry name" value="GLYCINE-RICH CELL WALL STRUCTURAL PROTEIN 1.8-LIKE"/>
    <property type="match status" value="1"/>
</dbReference>
<evidence type="ECO:0008006" key="3">
    <source>
        <dbReference type="Google" id="ProtNLM"/>
    </source>
</evidence>
<proteinExistence type="predicted"/>
<feature type="compositionally biased region" description="Basic and acidic residues" evidence="1">
    <location>
        <begin position="116"/>
        <end position="137"/>
    </location>
</feature>
<feature type="compositionally biased region" description="Polar residues" evidence="1">
    <location>
        <begin position="181"/>
        <end position="191"/>
    </location>
</feature>
<dbReference type="RefSeq" id="XP_016515100.1">
    <property type="nucleotide sequence ID" value="XM_016659614.1"/>
</dbReference>
<name>A0A1S4DNW9_TOBAC</name>
<accession>A0A1S4DNW9</accession>
<gene>
    <name evidence="2" type="primary">LOC107831823</name>
</gene>
<feature type="region of interest" description="Disordered" evidence="1">
    <location>
        <begin position="177"/>
        <end position="216"/>
    </location>
</feature>
<sequence length="390" mass="43722">MICTKWSPWWKPDVETPIAIVWISVLDLPPNCFAKDFVFSLANAVGRPLHVDLATQNGTRPSCAEVKVEVNLLATLPQMIKIIEEEDETGPEESKWIKIKYDNMPKYCKTCVTTTPEKKERKDKEVKGKGDRTRKEQSNVPVTISNKFALLEEGEAEIQRQVKKEVVEKVLKKDLEEAKKTNPNPTSTGKSSLKKNGVQSEAKKVPNPSVTGIEETNKRESTLEWVHRRFGTSKEELREMNVVVNHSCHDVPSQTYDDSKDIEENNEVRSGGALWSDEVEIMENEASINLSNRNKEERGNKQEKHIAAASPISRVNPSTSLTRVEAGEEARQCTTNPTPRVEQGTHLEAKFTSGSVGDASAKKITNETVNPKDSVQFLGFPLNLMSFMMS</sequence>
<evidence type="ECO:0000256" key="1">
    <source>
        <dbReference type="SAM" id="MobiDB-lite"/>
    </source>
</evidence>
<dbReference type="OMA" id="IFAPREC"/>